<organism evidence="4">
    <name type="scientific">Selaginella moellendorffii</name>
    <name type="common">Spikemoss</name>
    <dbReference type="NCBI Taxonomy" id="88036"/>
    <lineage>
        <taxon>Eukaryota</taxon>
        <taxon>Viridiplantae</taxon>
        <taxon>Streptophyta</taxon>
        <taxon>Embryophyta</taxon>
        <taxon>Tracheophyta</taxon>
        <taxon>Lycopodiopsida</taxon>
        <taxon>Selaginellales</taxon>
        <taxon>Selaginellaceae</taxon>
        <taxon>Selaginella</taxon>
    </lineage>
</organism>
<evidence type="ECO:0000313" key="4">
    <source>
        <dbReference type="Proteomes" id="UP000001514"/>
    </source>
</evidence>
<dbReference type="Proteomes" id="UP000001514">
    <property type="component" value="Unassembled WGS sequence"/>
</dbReference>
<dbReference type="PANTHER" id="PTHR20930">
    <property type="entry name" value="OVARIAN CARCINOMA ANTIGEN CA125-RELATED"/>
    <property type="match status" value="1"/>
</dbReference>
<dbReference type="STRING" id="88036.D8TCN6"/>
<evidence type="ECO:0000313" key="3">
    <source>
        <dbReference type="EMBL" id="EFJ05566.1"/>
    </source>
</evidence>
<dbReference type="Gene3D" id="1.10.8.10">
    <property type="entry name" value="DNA helicase RuvA subunit, C-terminal domain"/>
    <property type="match status" value="1"/>
</dbReference>
<dbReference type="SUPFAM" id="SSF46934">
    <property type="entry name" value="UBA-like"/>
    <property type="match status" value="1"/>
</dbReference>
<gene>
    <name evidence="3" type="ORF">SELMODRAFT_236729</name>
</gene>
<feature type="domain" description="Nbr1-like C-terminal UBA" evidence="2">
    <location>
        <begin position="191"/>
        <end position="229"/>
    </location>
</feature>
<dbReference type="Gene3D" id="2.60.40.10">
    <property type="entry name" value="Immunoglobulins"/>
    <property type="match status" value="1"/>
</dbReference>
<dbReference type="InterPro" id="IPR013783">
    <property type="entry name" value="Ig-like_fold"/>
</dbReference>
<dbReference type="AlphaFoldDB" id="D8TCN6"/>
<dbReference type="Pfam" id="PF24932">
    <property type="entry name" value="UBA_NBR1_C"/>
    <property type="match status" value="1"/>
</dbReference>
<dbReference type="CDD" id="cd14319">
    <property type="entry name" value="UBA_NBR1"/>
    <property type="match status" value="1"/>
</dbReference>
<dbReference type="InParanoid" id="D8TCN6"/>
<evidence type="ECO:0000259" key="1">
    <source>
        <dbReference type="Pfam" id="PF16158"/>
    </source>
</evidence>
<protein>
    <submittedName>
        <fullName evidence="3">Uncharacterized protein</fullName>
    </submittedName>
</protein>
<evidence type="ECO:0000259" key="2">
    <source>
        <dbReference type="Pfam" id="PF24932"/>
    </source>
</evidence>
<sequence>MAYAKPDGRFVCDVSIPDGTEVSPHTRFVKIWRLRNSGKVAWAPDTRLVRVGGDEMGTVSAVSLQTEGASVLPDAEVEVAVDLVAPARAGRYASYWRLVTPYGVKFGHRVWALIQVTPNASESEVEVKAEKPAGEESPVVVVDFDDEATSVEVEVMTMGFTNKKELIYELLEKNNNDFHRTLDDLVAAAEWDPILEELQEMGFYDTEMNRKLMIKNGGSVKRVVKELVQMYKEPAPKLADKKD</sequence>
<dbReference type="eggNOG" id="KOG4351">
    <property type="taxonomic scope" value="Eukaryota"/>
</dbReference>
<dbReference type="EMBL" id="GL377719">
    <property type="protein sequence ID" value="EFJ05566.1"/>
    <property type="molecule type" value="Genomic_DNA"/>
</dbReference>
<proteinExistence type="predicted"/>
<dbReference type="InterPro" id="IPR056893">
    <property type="entry name" value="UBA_Nbr1_C"/>
</dbReference>
<dbReference type="InterPro" id="IPR009060">
    <property type="entry name" value="UBA-like_sf"/>
</dbReference>
<dbReference type="HOGENOM" id="CLU_1168516_0_0_1"/>
<dbReference type="KEGG" id="smo:SELMODRAFT_236729"/>
<dbReference type="Gramene" id="EFJ05566">
    <property type="protein sequence ID" value="EFJ05566"/>
    <property type="gene ID" value="SELMODRAFT_236729"/>
</dbReference>
<reference evidence="3 4" key="1">
    <citation type="journal article" date="2011" name="Science">
        <title>The Selaginella genome identifies genetic changes associated with the evolution of vascular plants.</title>
        <authorList>
            <person name="Banks J.A."/>
            <person name="Nishiyama T."/>
            <person name="Hasebe M."/>
            <person name="Bowman J.L."/>
            <person name="Gribskov M."/>
            <person name="dePamphilis C."/>
            <person name="Albert V.A."/>
            <person name="Aono N."/>
            <person name="Aoyama T."/>
            <person name="Ambrose B.A."/>
            <person name="Ashton N.W."/>
            <person name="Axtell M.J."/>
            <person name="Barker E."/>
            <person name="Barker M.S."/>
            <person name="Bennetzen J.L."/>
            <person name="Bonawitz N.D."/>
            <person name="Chapple C."/>
            <person name="Cheng C."/>
            <person name="Correa L.G."/>
            <person name="Dacre M."/>
            <person name="DeBarry J."/>
            <person name="Dreyer I."/>
            <person name="Elias M."/>
            <person name="Engstrom E.M."/>
            <person name="Estelle M."/>
            <person name="Feng L."/>
            <person name="Finet C."/>
            <person name="Floyd S.K."/>
            <person name="Frommer W.B."/>
            <person name="Fujita T."/>
            <person name="Gramzow L."/>
            <person name="Gutensohn M."/>
            <person name="Harholt J."/>
            <person name="Hattori M."/>
            <person name="Heyl A."/>
            <person name="Hirai T."/>
            <person name="Hiwatashi Y."/>
            <person name="Ishikawa M."/>
            <person name="Iwata M."/>
            <person name="Karol K.G."/>
            <person name="Koehler B."/>
            <person name="Kolukisaoglu U."/>
            <person name="Kubo M."/>
            <person name="Kurata T."/>
            <person name="Lalonde S."/>
            <person name="Li K."/>
            <person name="Li Y."/>
            <person name="Litt A."/>
            <person name="Lyons E."/>
            <person name="Manning G."/>
            <person name="Maruyama T."/>
            <person name="Michael T.P."/>
            <person name="Mikami K."/>
            <person name="Miyazaki S."/>
            <person name="Morinaga S."/>
            <person name="Murata T."/>
            <person name="Mueller-Roeber B."/>
            <person name="Nelson D.R."/>
            <person name="Obara M."/>
            <person name="Oguri Y."/>
            <person name="Olmstead R.G."/>
            <person name="Onodera N."/>
            <person name="Petersen B.L."/>
            <person name="Pils B."/>
            <person name="Prigge M."/>
            <person name="Rensing S.A."/>
            <person name="Riano-Pachon D.M."/>
            <person name="Roberts A.W."/>
            <person name="Sato Y."/>
            <person name="Scheller H.V."/>
            <person name="Schulz B."/>
            <person name="Schulz C."/>
            <person name="Shakirov E.V."/>
            <person name="Shibagaki N."/>
            <person name="Shinohara N."/>
            <person name="Shippen D.E."/>
            <person name="Soerensen I."/>
            <person name="Sotooka R."/>
            <person name="Sugimoto N."/>
            <person name="Sugita M."/>
            <person name="Sumikawa N."/>
            <person name="Tanurdzic M."/>
            <person name="Theissen G."/>
            <person name="Ulvskov P."/>
            <person name="Wakazuki S."/>
            <person name="Weng J.K."/>
            <person name="Willats W.W."/>
            <person name="Wipf D."/>
            <person name="Wolf P.G."/>
            <person name="Yang L."/>
            <person name="Zimmer A.D."/>
            <person name="Zhu Q."/>
            <person name="Mitros T."/>
            <person name="Hellsten U."/>
            <person name="Loque D."/>
            <person name="Otillar R."/>
            <person name="Salamov A."/>
            <person name="Schmutz J."/>
            <person name="Shapiro H."/>
            <person name="Lindquist E."/>
            <person name="Lucas S."/>
            <person name="Rokhsar D."/>
            <person name="Grigoriev I.V."/>
        </authorList>
    </citation>
    <scope>NUCLEOTIDE SEQUENCE [LARGE SCALE GENOMIC DNA]</scope>
</reference>
<keyword evidence="4" id="KW-1185">Reference proteome</keyword>
<dbReference type="Pfam" id="PF16158">
    <property type="entry name" value="N_BRCA1_IG"/>
    <property type="match status" value="1"/>
</dbReference>
<dbReference type="PANTHER" id="PTHR20930:SF0">
    <property type="entry name" value="PROTEIN ILRUN"/>
    <property type="match status" value="1"/>
</dbReference>
<dbReference type="CDD" id="cd14947">
    <property type="entry name" value="NBR1_like"/>
    <property type="match status" value="1"/>
</dbReference>
<accession>D8TCN6</accession>
<feature type="domain" description="Nbr1 FW" evidence="1">
    <location>
        <begin position="16"/>
        <end position="116"/>
    </location>
</feature>
<name>D8TCN6_SELML</name>
<dbReference type="InterPro" id="IPR032350">
    <property type="entry name" value="Nbr1_FW"/>
</dbReference>